<accession>A0ABS8L1C1</accession>
<name>A0ABS8L1C1_9HYPH</name>
<evidence type="ECO:0000313" key="2">
    <source>
        <dbReference type="EMBL" id="MCC8432118.1"/>
    </source>
</evidence>
<keyword evidence="1" id="KW-0732">Signal</keyword>
<dbReference type="Proteomes" id="UP001198862">
    <property type="component" value="Unassembled WGS sequence"/>
</dbReference>
<protein>
    <submittedName>
        <fullName evidence="2">DUF3574 domain-containing protein</fullName>
    </submittedName>
</protein>
<reference evidence="2 3" key="1">
    <citation type="submission" date="2021-11" db="EMBL/GenBank/DDBJ databases">
        <authorList>
            <person name="Lee D.-H."/>
            <person name="Kim S.-B."/>
        </authorList>
    </citation>
    <scope>NUCLEOTIDE SEQUENCE [LARGE SCALE GENOMIC DNA]</scope>
    <source>
        <strain evidence="2 3">KCTC 52223</strain>
    </source>
</reference>
<feature type="signal peptide" evidence="1">
    <location>
        <begin position="1"/>
        <end position="23"/>
    </location>
</feature>
<keyword evidence="3" id="KW-1185">Reference proteome</keyword>
<dbReference type="InterPro" id="IPR021957">
    <property type="entry name" value="DUF3574"/>
</dbReference>
<dbReference type="RefSeq" id="WP_230553540.1">
    <property type="nucleotide sequence ID" value="NZ_JAJISD010000013.1"/>
</dbReference>
<organism evidence="2 3">
    <name type="scientific">Reyranella aquatilis</name>
    <dbReference type="NCBI Taxonomy" id="2035356"/>
    <lineage>
        <taxon>Bacteria</taxon>
        <taxon>Pseudomonadati</taxon>
        <taxon>Pseudomonadota</taxon>
        <taxon>Alphaproteobacteria</taxon>
        <taxon>Hyphomicrobiales</taxon>
        <taxon>Reyranellaceae</taxon>
        <taxon>Reyranella</taxon>
    </lineage>
</organism>
<gene>
    <name evidence="2" type="ORF">LJ725_24350</name>
</gene>
<sequence length="144" mass="15173">MTRGQRTGALGAGCLFLVLSACGQPAIQPATSACVAPLVPALEVNLYFGREKPGGGEVSDAEWASFVAESVTPRFPAGLTVIDARGQHRDPQGRIGSERTKLMVIVVFDAPAHREKVGAIVEGYRARFGQHGVFRVEQPVCAGG</sequence>
<feature type="chain" id="PRO_5046779784" evidence="1">
    <location>
        <begin position="24"/>
        <end position="144"/>
    </location>
</feature>
<proteinExistence type="predicted"/>
<dbReference type="PROSITE" id="PS51257">
    <property type="entry name" value="PROKAR_LIPOPROTEIN"/>
    <property type="match status" value="1"/>
</dbReference>
<dbReference type="EMBL" id="JAJISD010000013">
    <property type="protein sequence ID" value="MCC8432118.1"/>
    <property type="molecule type" value="Genomic_DNA"/>
</dbReference>
<dbReference type="Pfam" id="PF12098">
    <property type="entry name" value="DUF3574"/>
    <property type="match status" value="1"/>
</dbReference>
<evidence type="ECO:0000256" key="1">
    <source>
        <dbReference type="SAM" id="SignalP"/>
    </source>
</evidence>
<evidence type="ECO:0000313" key="3">
    <source>
        <dbReference type="Proteomes" id="UP001198862"/>
    </source>
</evidence>
<comment type="caution">
    <text evidence="2">The sequence shown here is derived from an EMBL/GenBank/DDBJ whole genome shotgun (WGS) entry which is preliminary data.</text>
</comment>